<dbReference type="PATRIC" id="fig|1158608.3.peg.2435"/>
<dbReference type="AlphaFoldDB" id="R2SL25"/>
<dbReference type="Proteomes" id="UP000013858">
    <property type="component" value="Unassembled WGS sequence"/>
</dbReference>
<dbReference type="STRING" id="155618.RV06_GL001676"/>
<reference evidence="1 3" key="1">
    <citation type="submission" date="2013-02" db="EMBL/GenBank/DDBJ databases">
        <title>The Genome Sequence of Enterococcus haemoperoxidus BAA-382.</title>
        <authorList>
            <consortium name="The Broad Institute Genome Sequencing Platform"/>
            <consortium name="The Broad Institute Genome Sequencing Center for Infectious Disease"/>
            <person name="Earl A.M."/>
            <person name="Gilmore M.S."/>
            <person name="Lebreton F."/>
            <person name="Walker B."/>
            <person name="Young S.K."/>
            <person name="Zeng Q."/>
            <person name="Gargeya S."/>
            <person name="Fitzgerald M."/>
            <person name="Haas B."/>
            <person name="Abouelleil A."/>
            <person name="Alvarado L."/>
            <person name="Arachchi H.M."/>
            <person name="Berlin A.M."/>
            <person name="Chapman S.B."/>
            <person name="Dewar J."/>
            <person name="Goldberg J."/>
            <person name="Griggs A."/>
            <person name="Gujja S."/>
            <person name="Hansen M."/>
            <person name="Howarth C."/>
            <person name="Imamovic A."/>
            <person name="Larimer J."/>
            <person name="McCowan C."/>
            <person name="Murphy C."/>
            <person name="Neiman D."/>
            <person name="Pearson M."/>
            <person name="Priest M."/>
            <person name="Roberts A."/>
            <person name="Saif S."/>
            <person name="Shea T."/>
            <person name="Sisk P."/>
            <person name="Sykes S."/>
            <person name="Wortman J."/>
            <person name="Nusbaum C."/>
            <person name="Birren B."/>
        </authorList>
    </citation>
    <scope>NUCLEOTIDE SEQUENCE [LARGE SCALE GENOMIC DNA]</scope>
    <source>
        <strain evidence="1 3">ATCC BAA-382</strain>
    </source>
</reference>
<dbReference type="RefSeq" id="WP_010762659.1">
    <property type="nucleotide sequence ID" value="NZ_KB946316.1"/>
</dbReference>
<sequence length="75" mass="8318">MVGHYVKLSLKSDPSSKESREIFNTTLDKGIPAEKGYYCVTTTFEVGEDETDPLIVVENYEPGYIGSVNISKVNN</sequence>
<dbReference type="EMBL" id="ASVY01000001">
    <property type="protein sequence ID" value="EOT63381.1"/>
    <property type="molecule type" value="Genomic_DNA"/>
</dbReference>
<evidence type="ECO:0000313" key="1">
    <source>
        <dbReference type="EMBL" id="EOH93546.1"/>
    </source>
</evidence>
<evidence type="ECO:0000313" key="4">
    <source>
        <dbReference type="Proteomes" id="UP000014197"/>
    </source>
</evidence>
<accession>R2SL25</accession>
<comment type="caution">
    <text evidence="1">The sequence shown here is derived from an EMBL/GenBank/DDBJ whole genome shotgun (WGS) entry which is preliminary data.</text>
</comment>
<gene>
    <name evidence="2" type="ORF">I583_00181</name>
    <name evidence="1" type="ORF">UAW_02496</name>
</gene>
<dbReference type="EMBL" id="AJAR01000024">
    <property type="protein sequence ID" value="EOH93546.1"/>
    <property type="molecule type" value="Genomic_DNA"/>
</dbReference>
<reference evidence="2 4" key="2">
    <citation type="submission" date="2013-03" db="EMBL/GenBank/DDBJ databases">
        <title>The Genome Sequence of Enterococcus haemoperoxidus BAA-382 (PacBio/Illumina hybrid assembly).</title>
        <authorList>
            <consortium name="The Broad Institute Genomics Platform"/>
            <consortium name="The Broad Institute Genome Sequencing Center for Infectious Disease"/>
            <person name="Earl A."/>
            <person name="Russ C."/>
            <person name="Gilmore M."/>
            <person name="Surin D."/>
            <person name="Walker B."/>
            <person name="Young S."/>
            <person name="Zeng Q."/>
            <person name="Gargeya S."/>
            <person name="Fitzgerald M."/>
            <person name="Haas B."/>
            <person name="Abouelleil A."/>
            <person name="Allen A.W."/>
            <person name="Alvarado L."/>
            <person name="Arachchi H.M."/>
            <person name="Berlin A.M."/>
            <person name="Chapman S.B."/>
            <person name="Gainer-Dewar J."/>
            <person name="Goldberg J."/>
            <person name="Griggs A."/>
            <person name="Gujja S."/>
            <person name="Hansen M."/>
            <person name="Howarth C."/>
            <person name="Imamovic A."/>
            <person name="Ireland A."/>
            <person name="Larimer J."/>
            <person name="McCowan C."/>
            <person name="Murphy C."/>
            <person name="Pearson M."/>
            <person name="Poon T.W."/>
            <person name="Priest M."/>
            <person name="Roberts A."/>
            <person name="Saif S."/>
            <person name="Shea T."/>
            <person name="Sisk P."/>
            <person name="Sykes S."/>
            <person name="Wortman J."/>
            <person name="Nusbaum C."/>
            <person name="Birren B."/>
        </authorList>
    </citation>
    <scope>NUCLEOTIDE SEQUENCE [LARGE SCALE GENOMIC DNA]</scope>
    <source>
        <strain evidence="2 4">ATCC BAA-382</strain>
    </source>
</reference>
<organism evidence="1 3">
    <name type="scientific">Enterococcus haemoperoxidus ATCC BAA-382</name>
    <dbReference type="NCBI Taxonomy" id="1158608"/>
    <lineage>
        <taxon>Bacteria</taxon>
        <taxon>Bacillati</taxon>
        <taxon>Bacillota</taxon>
        <taxon>Bacilli</taxon>
        <taxon>Lactobacillales</taxon>
        <taxon>Enterococcaceae</taxon>
        <taxon>Enterococcus</taxon>
    </lineage>
</organism>
<name>R2SL25_9ENTE</name>
<keyword evidence="4" id="KW-1185">Reference proteome</keyword>
<evidence type="ECO:0000313" key="2">
    <source>
        <dbReference type="EMBL" id="EOT63381.1"/>
    </source>
</evidence>
<protein>
    <submittedName>
        <fullName evidence="1">Uncharacterized protein</fullName>
    </submittedName>
</protein>
<dbReference type="Proteomes" id="UP000014197">
    <property type="component" value="Unassembled WGS sequence"/>
</dbReference>
<evidence type="ECO:0000313" key="3">
    <source>
        <dbReference type="Proteomes" id="UP000013858"/>
    </source>
</evidence>
<proteinExistence type="predicted"/>